<gene>
    <name evidence="2" type="ORF">IC006_0790</name>
    <name evidence="3" type="ORF">IC007_0764</name>
</gene>
<accession>A0A510E192</accession>
<dbReference type="Pfam" id="PF26482">
    <property type="entry name" value="DUF8155"/>
    <property type="match status" value="1"/>
</dbReference>
<proteinExistence type="predicted"/>
<dbReference type="OrthoDB" id="36515at2157"/>
<evidence type="ECO:0000259" key="1">
    <source>
        <dbReference type="Pfam" id="PF26482"/>
    </source>
</evidence>
<dbReference type="RefSeq" id="WP_054845918.1">
    <property type="nucleotide sequence ID" value="NZ_AP018929.1"/>
</dbReference>
<evidence type="ECO:0000313" key="5">
    <source>
        <dbReference type="Proteomes" id="UP000325030"/>
    </source>
</evidence>
<evidence type="ECO:0000313" key="3">
    <source>
        <dbReference type="EMBL" id="BBG26259.1"/>
    </source>
</evidence>
<organism evidence="3 5">
    <name type="scientific">Sulfuracidifex tepidarius</name>
    <dbReference type="NCBI Taxonomy" id="1294262"/>
    <lineage>
        <taxon>Archaea</taxon>
        <taxon>Thermoproteota</taxon>
        <taxon>Thermoprotei</taxon>
        <taxon>Sulfolobales</taxon>
        <taxon>Sulfolobaceae</taxon>
        <taxon>Sulfuracidifex</taxon>
    </lineage>
</organism>
<feature type="domain" description="DUF8155" evidence="1">
    <location>
        <begin position="6"/>
        <end position="109"/>
    </location>
</feature>
<reference evidence="5" key="1">
    <citation type="submission" date="2018-09" db="EMBL/GenBank/DDBJ databases">
        <title>Complete Genome Sequencing of Sulfolobus sp. JCM 16834.</title>
        <authorList>
            <person name="Kato S."/>
            <person name="Itoh T."/>
            <person name="Ohkuma M."/>
        </authorList>
    </citation>
    <scope>NUCLEOTIDE SEQUENCE [LARGE SCALE GENOMIC DNA]</scope>
    <source>
        <strain evidence="5">IC-007</strain>
    </source>
</reference>
<dbReference type="InterPro" id="IPR058468">
    <property type="entry name" value="DUF8155_N"/>
</dbReference>
<accession>A0A510DTF7</accession>
<dbReference type="EMBL" id="AP018930">
    <property type="protein sequence ID" value="BBG26259.1"/>
    <property type="molecule type" value="Genomic_DNA"/>
</dbReference>
<name>A0A510E192_9CREN</name>
<dbReference type="STRING" id="1294262.GCA_001316085_01645"/>
<dbReference type="EMBL" id="AP018929">
    <property type="protein sequence ID" value="BBG23506.1"/>
    <property type="molecule type" value="Genomic_DNA"/>
</dbReference>
<sequence>MILKLKKCTPLSLFSSGFSSHVHGRAVDVSSVDMEVFRAPFSGIFLGSEKVKIGRPNRHAQHDYDVISFIEVEGRKIKMLHVDPFLSPGQGFKEGDEIGSFISSPYTGGDFPHAHLEGVSLRISEVKTKVTSKLGRVMNVRNDSFDVKVIDFASAGKLHGMGIESGGMLNASYPFSCYGGVIGTSMLKGTSVTMYGTEIGKVASKRGSNVSLFEWKEGAIRRWDYDITFKVLRNEPMCGPPFMESVLSYDGYPLVRFFFRSPFKEGDEVDLSTFIGGALARLSLG</sequence>
<dbReference type="AlphaFoldDB" id="A0A510E192"/>
<reference evidence="3 4" key="2">
    <citation type="journal article" date="2020" name="Int. J. Syst. Evol. Microbiol.">
        <title>Sulfuracidifex tepidarius gen. nov., sp. nov. and transfer of Sulfolobus metallicus Huber and Stetter 1992 to the genus Sulfuracidifex as Sulfuracidifex metallicus comb. nov.</title>
        <authorList>
            <person name="Itoh T."/>
            <person name="Miura T."/>
            <person name="Sakai H.D."/>
            <person name="Kato S."/>
            <person name="Ohkuma M."/>
            <person name="Takashina T."/>
        </authorList>
    </citation>
    <scope>NUCLEOTIDE SEQUENCE</scope>
    <source>
        <strain evidence="2 4">IC-006</strain>
        <strain evidence="3">IC-007</strain>
    </source>
</reference>
<protein>
    <recommendedName>
        <fullName evidence="1">DUF8155 domain-containing protein</fullName>
    </recommendedName>
</protein>
<dbReference type="Proteomes" id="UP000325030">
    <property type="component" value="Chromosome"/>
</dbReference>
<dbReference type="KEGG" id="step:IC006_0790"/>
<dbReference type="Proteomes" id="UP000322983">
    <property type="component" value="Chromosome"/>
</dbReference>
<keyword evidence="4" id="KW-1185">Reference proteome</keyword>
<evidence type="ECO:0000313" key="2">
    <source>
        <dbReference type="EMBL" id="BBG23506.1"/>
    </source>
</evidence>
<evidence type="ECO:0000313" key="4">
    <source>
        <dbReference type="Proteomes" id="UP000322983"/>
    </source>
</evidence>
<dbReference type="GeneID" id="41717167"/>